<feature type="transmembrane region" description="Helical" evidence="8">
    <location>
        <begin position="28"/>
        <end position="45"/>
    </location>
</feature>
<feature type="transmembrane region" description="Helical" evidence="8">
    <location>
        <begin position="100"/>
        <end position="118"/>
    </location>
</feature>
<dbReference type="AlphaFoldDB" id="A0ABD2WIP5"/>
<feature type="transmembrane region" description="Helical" evidence="8">
    <location>
        <begin position="417"/>
        <end position="437"/>
    </location>
</feature>
<keyword evidence="3 8" id="KW-0812">Transmembrane</keyword>
<dbReference type="PANTHER" id="PTHR13906:SF4">
    <property type="entry name" value="LYSOPHOSPHOLIPID ACYLTRANSFERASE 6"/>
    <property type="match status" value="1"/>
</dbReference>
<dbReference type="Proteomes" id="UP001627154">
    <property type="component" value="Unassembled WGS sequence"/>
</dbReference>
<evidence type="ECO:0000256" key="6">
    <source>
        <dbReference type="ARBA" id="ARBA00023315"/>
    </source>
</evidence>
<evidence type="ECO:0000256" key="8">
    <source>
        <dbReference type="SAM" id="Phobius"/>
    </source>
</evidence>
<feature type="transmembrane region" description="Helical" evidence="8">
    <location>
        <begin position="238"/>
        <end position="255"/>
    </location>
</feature>
<feature type="transmembrane region" description="Helical" evidence="8">
    <location>
        <begin position="379"/>
        <end position="397"/>
    </location>
</feature>
<keyword evidence="10" id="KW-1185">Reference proteome</keyword>
<dbReference type="EMBL" id="JBJJXI010000104">
    <property type="protein sequence ID" value="KAL3392427.1"/>
    <property type="molecule type" value="Genomic_DNA"/>
</dbReference>
<dbReference type="Pfam" id="PF03062">
    <property type="entry name" value="MBOAT"/>
    <property type="match status" value="1"/>
</dbReference>
<comment type="subcellular location">
    <subcellularLocation>
        <location evidence="1">Membrane</location>
        <topology evidence="1">Multi-pass membrane protein</topology>
    </subcellularLocation>
</comment>
<reference evidence="9 10" key="1">
    <citation type="journal article" date="2024" name="bioRxiv">
        <title>A reference genome for Trichogramma kaykai: A tiny desert-dwelling parasitoid wasp with competing sex-ratio distorters.</title>
        <authorList>
            <person name="Culotta J."/>
            <person name="Lindsey A.R."/>
        </authorList>
    </citation>
    <scope>NUCLEOTIDE SEQUENCE [LARGE SCALE GENOMIC DNA]</scope>
    <source>
        <strain evidence="9 10">KSX58</strain>
    </source>
</reference>
<feature type="transmembrane region" description="Helical" evidence="8">
    <location>
        <begin position="176"/>
        <end position="197"/>
    </location>
</feature>
<accession>A0ABD2WIP5</accession>
<dbReference type="GO" id="GO:0016746">
    <property type="term" value="F:acyltransferase activity"/>
    <property type="evidence" value="ECO:0007669"/>
    <property type="project" value="UniProtKB-KW"/>
</dbReference>
<keyword evidence="6" id="KW-0012">Acyltransferase</keyword>
<dbReference type="InterPro" id="IPR049941">
    <property type="entry name" value="LPLAT_7/PORCN-like"/>
</dbReference>
<evidence type="ECO:0000313" key="9">
    <source>
        <dbReference type="EMBL" id="KAL3392427.1"/>
    </source>
</evidence>
<feature type="transmembrane region" description="Helical" evidence="8">
    <location>
        <begin position="275"/>
        <end position="296"/>
    </location>
</feature>
<evidence type="ECO:0000256" key="1">
    <source>
        <dbReference type="ARBA" id="ARBA00004141"/>
    </source>
</evidence>
<name>A0ABD2WIP5_9HYME</name>
<evidence type="ECO:0000256" key="4">
    <source>
        <dbReference type="ARBA" id="ARBA00022989"/>
    </source>
</evidence>
<dbReference type="InterPro" id="IPR004299">
    <property type="entry name" value="MBOAT_fam"/>
</dbReference>
<feature type="transmembrane region" description="Helical" evidence="8">
    <location>
        <begin position="443"/>
        <end position="467"/>
    </location>
</feature>
<evidence type="ECO:0000256" key="2">
    <source>
        <dbReference type="ARBA" id="ARBA00022679"/>
    </source>
</evidence>
<keyword evidence="4 8" id="KW-1133">Transmembrane helix</keyword>
<keyword evidence="5 8" id="KW-0472">Membrane</keyword>
<evidence type="ECO:0000256" key="5">
    <source>
        <dbReference type="ARBA" id="ARBA00023136"/>
    </source>
</evidence>
<feature type="transmembrane region" description="Helical" evidence="8">
    <location>
        <begin position="57"/>
        <end position="80"/>
    </location>
</feature>
<dbReference type="GO" id="GO:0016020">
    <property type="term" value="C:membrane"/>
    <property type="evidence" value="ECO:0007669"/>
    <property type="project" value="UniProtKB-SubCell"/>
</dbReference>
<comment type="caution">
    <text evidence="9">The sequence shown here is derived from an EMBL/GenBank/DDBJ whole genome shotgun (WGS) entry which is preliminary data.</text>
</comment>
<proteinExistence type="predicted"/>
<evidence type="ECO:0000256" key="3">
    <source>
        <dbReference type="ARBA" id="ARBA00022692"/>
    </source>
</evidence>
<evidence type="ECO:0000256" key="7">
    <source>
        <dbReference type="SAM" id="MobiDB-lite"/>
    </source>
</evidence>
<evidence type="ECO:0000313" key="10">
    <source>
        <dbReference type="Proteomes" id="UP001627154"/>
    </source>
</evidence>
<protein>
    <submittedName>
        <fullName evidence="9">Uncharacterized protein</fullName>
    </submittedName>
</protein>
<dbReference type="PANTHER" id="PTHR13906">
    <property type="entry name" value="PORCUPINE"/>
    <property type="match status" value="1"/>
</dbReference>
<feature type="region of interest" description="Disordered" evidence="7">
    <location>
        <begin position="474"/>
        <end position="517"/>
    </location>
</feature>
<gene>
    <name evidence="9" type="ORF">TKK_012955</name>
</gene>
<organism evidence="9 10">
    <name type="scientific">Trichogramma kaykai</name>
    <dbReference type="NCBI Taxonomy" id="54128"/>
    <lineage>
        <taxon>Eukaryota</taxon>
        <taxon>Metazoa</taxon>
        <taxon>Ecdysozoa</taxon>
        <taxon>Arthropoda</taxon>
        <taxon>Hexapoda</taxon>
        <taxon>Insecta</taxon>
        <taxon>Pterygota</taxon>
        <taxon>Neoptera</taxon>
        <taxon>Endopterygota</taxon>
        <taxon>Hymenoptera</taxon>
        <taxon>Apocrita</taxon>
        <taxon>Proctotrupomorpha</taxon>
        <taxon>Chalcidoidea</taxon>
        <taxon>Trichogrammatidae</taxon>
        <taxon>Trichogramma</taxon>
    </lineage>
</organism>
<sequence length="517" mass="58881">MAELDDPNYDGLRTFDWLAKLVGLPIDQLNFLITQFTALGLAGLLRSKLSPTVVTPAVRHIFGLVIGLTLGYFCFGRHAIHLAGLPAVTYVVIRSWDPQSMQRVVLAVAMLYLSAIHFHRQAYDYGSSALDITGPLMVITQKVTSLAYSLHDGLARKEDELTPAQRYHAMQKMPTFIEYFSYVLHFQALMAGPIIFYRDYINYVNGYGHTLTGNEESNGNGYKIVRDPSPTQAVVKKVAASLACAFIFVTFIPYYPIRRLKEEEFLQSTNFLQKYWYLIISTMLVRFKYYHAWLFADAICNNSGLGFNGYDENGSARWDLLSNVDVWKFETALSLHDSIEAWNKGTNRWLRMIVYDRVTKYRTVLTYGLSAVWHGFYPGYYLTFASGAFFTFVARTVRRHIRPYFVSSKSKKVFYDILTLVTTRLVLAYITFSFILLEFAPSITLYLNMYLAPHVFGLSAVLVLPLVPRTRELGGGSKMKPERPSSSSSSRNGRSAVVNHHDDHHHNHHHGHVHKGK</sequence>
<keyword evidence="2" id="KW-0808">Transferase</keyword>
<feature type="compositionally biased region" description="Basic residues" evidence="7">
    <location>
        <begin position="506"/>
        <end position="517"/>
    </location>
</feature>